<dbReference type="PANTHER" id="PTHR48100">
    <property type="entry name" value="BROAD-SPECIFICITY PHOSPHATASE YOR283W-RELATED"/>
    <property type="match status" value="1"/>
</dbReference>
<organism evidence="1 2">
    <name type="scientific">Vulcaniibacterium tengchongense</name>
    <dbReference type="NCBI Taxonomy" id="1273429"/>
    <lineage>
        <taxon>Bacteria</taxon>
        <taxon>Pseudomonadati</taxon>
        <taxon>Pseudomonadota</taxon>
        <taxon>Gammaproteobacteria</taxon>
        <taxon>Lysobacterales</taxon>
        <taxon>Lysobacteraceae</taxon>
        <taxon>Vulcaniibacterium</taxon>
    </lineage>
</organism>
<dbReference type="AlphaFoldDB" id="A0A3N4VJJ4"/>
<dbReference type="SMART" id="SM00855">
    <property type="entry name" value="PGAM"/>
    <property type="match status" value="1"/>
</dbReference>
<dbReference type="PANTHER" id="PTHR48100:SF59">
    <property type="entry name" value="ADENOSYLCOBALAMIN_ALPHA-RIBAZOLE PHOSPHATASE"/>
    <property type="match status" value="1"/>
</dbReference>
<evidence type="ECO:0000313" key="1">
    <source>
        <dbReference type="EMBL" id="RPE81595.1"/>
    </source>
</evidence>
<dbReference type="GO" id="GO:0005737">
    <property type="term" value="C:cytoplasm"/>
    <property type="evidence" value="ECO:0007669"/>
    <property type="project" value="TreeGrafter"/>
</dbReference>
<proteinExistence type="predicted"/>
<dbReference type="RefSeq" id="WP_123769131.1">
    <property type="nucleotide sequence ID" value="NZ_RKQN01000001.1"/>
</dbReference>
<dbReference type="SUPFAM" id="SSF53254">
    <property type="entry name" value="Phosphoglycerate mutase-like"/>
    <property type="match status" value="1"/>
</dbReference>
<reference evidence="1 2" key="1">
    <citation type="submission" date="2018-11" db="EMBL/GenBank/DDBJ databases">
        <title>Genomic Encyclopedia of Type Strains, Phase IV (KMG-IV): sequencing the most valuable type-strain genomes for metagenomic binning, comparative biology and taxonomic classification.</title>
        <authorList>
            <person name="Goeker M."/>
        </authorList>
    </citation>
    <scope>NUCLEOTIDE SEQUENCE [LARGE SCALE GENOMIC DNA]</scope>
    <source>
        <strain evidence="1 2">DSM 25623</strain>
    </source>
</reference>
<dbReference type="InterPro" id="IPR050275">
    <property type="entry name" value="PGM_Phosphatase"/>
</dbReference>
<dbReference type="OrthoDB" id="9781415at2"/>
<dbReference type="EMBL" id="RKQN01000001">
    <property type="protein sequence ID" value="RPE81595.1"/>
    <property type="molecule type" value="Genomic_DNA"/>
</dbReference>
<gene>
    <name evidence="1" type="ORF">EDC50_0786</name>
</gene>
<dbReference type="Gene3D" id="3.40.50.1240">
    <property type="entry name" value="Phosphoglycerate mutase-like"/>
    <property type="match status" value="1"/>
</dbReference>
<dbReference type="GO" id="GO:0016791">
    <property type="term" value="F:phosphatase activity"/>
    <property type="evidence" value="ECO:0007669"/>
    <property type="project" value="TreeGrafter"/>
</dbReference>
<dbReference type="CDD" id="cd07067">
    <property type="entry name" value="HP_PGM_like"/>
    <property type="match status" value="1"/>
</dbReference>
<dbReference type="InterPro" id="IPR029033">
    <property type="entry name" value="His_PPase_superfam"/>
</dbReference>
<accession>A0A3N4VJJ4</accession>
<sequence length="200" mass="21368">MTRVLLIRHATTEATGTHLAGRAAGIGLDGQGRRQAQALAGRLAGLPIAAIYSSPLQRTLETAEPIARLLGRETIPCEDFLEIEFGEWTGRAIAGLEDDAAFRRFNAVRSRAPAAGGEYMLQAQARMVLGLEALRLRHPRQTVVVVGHGDPIKAAVAYYAGIPLDLFHRLEIDPASVSAIELGDDAVRILAVNDTGGAWA</sequence>
<dbReference type="Proteomes" id="UP000269708">
    <property type="component" value="Unassembled WGS sequence"/>
</dbReference>
<protein>
    <submittedName>
        <fullName evidence="1">Putative phosphoglycerate mutase</fullName>
    </submittedName>
</protein>
<name>A0A3N4VJJ4_9GAMM</name>
<dbReference type="InterPro" id="IPR013078">
    <property type="entry name" value="His_Pase_superF_clade-1"/>
</dbReference>
<dbReference type="Pfam" id="PF00300">
    <property type="entry name" value="His_Phos_1"/>
    <property type="match status" value="1"/>
</dbReference>
<evidence type="ECO:0000313" key="2">
    <source>
        <dbReference type="Proteomes" id="UP000269708"/>
    </source>
</evidence>
<comment type="caution">
    <text evidence="1">The sequence shown here is derived from an EMBL/GenBank/DDBJ whole genome shotgun (WGS) entry which is preliminary data.</text>
</comment>
<keyword evidence="2" id="KW-1185">Reference proteome</keyword>